<dbReference type="Pfam" id="PF20233">
    <property type="entry name" value="DUF6590"/>
    <property type="match status" value="1"/>
</dbReference>
<feature type="region of interest" description="Disordered" evidence="1">
    <location>
        <begin position="1"/>
        <end position="61"/>
    </location>
</feature>
<reference evidence="3 4" key="1">
    <citation type="submission" date="2021-01" db="EMBL/GenBank/DDBJ databases">
        <title>Cercospora kikuchii MAFF 305040 whole genome shotgun sequence.</title>
        <authorList>
            <person name="Kashiwa T."/>
            <person name="Suzuki T."/>
        </authorList>
    </citation>
    <scope>NUCLEOTIDE SEQUENCE [LARGE SCALE GENOMIC DNA]</scope>
    <source>
        <strain evidence="3 4">MAFF 305040</strain>
    </source>
</reference>
<feature type="region of interest" description="Disordered" evidence="1">
    <location>
        <begin position="323"/>
        <end position="346"/>
    </location>
</feature>
<protein>
    <recommendedName>
        <fullName evidence="2">DUF6590 domain-containing protein</fullName>
    </recommendedName>
</protein>
<comment type="caution">
    <text evidence="3">The sequence shown here is derived from an EMBL/GenBank/DDBJ whole genome shotgun (WGS) entry which is preliminary data.</text>
</comment>
<dbReference type="GeneID" id="68289746"/>
<dbReference type="OrthoDB" id="3438983at2759"/>
<organism evidence="3 4">
    <name type="scientific">Cercospora kikuchii</name>
    <dbReference type="NCBI Taxonomy" id="84275"/>
    <lineage>
        <taxon>Eukaryota</taxon>
        <taxon>Fungi</taxon>
        <taxon>Dikarya</taxon>
        <taxon>Ascomycota</taxon>
        <taxon>Pezizomycotina</taxon>
        <taxon>Dothideomycetes</taxon>
        <taxon>Dothideomycetidae</taxon>
        <taxon>Mycosphaerellales</taxon>
        <taxon>Mycosphaerellaceae</taxon>
        <taxon>Cercospora</taxon>
    </lineage>
</organism>
<accession>A0A9P3FB92</accession>
<dbReference type="AlphaFoldDB" id="A0A9P3FB92"/>
<dbReference type="Proteomes" id="UP000825890">
    <property type="component" value="Unassembled WGS sequence"/>
</dbReference>
<proteinExistence type="predicted"/>
<feature type="domain" description="DUF6590" evidence="2">
    <location>
        <begin position="167"/>
        <end position="308"/>
    </location>
</feature>
<dbReference type="InterPro" id="IPR046497">
    <property type="entry name" value="DUF6590"/>
</dbReference>
<dbReference type="RefSeq" id="XP_044655335.1">
    <property type="nucleotide sequence ID" value="XM_044799400.1"/>
</dbReference>
<evidence type="ECO:0000313" key="3">
    <source>
        <dbReference type="EMBL" id="GIZ40848.1"/>
    </source>
</evidence>
<sequence length="346" mass="38154">MPVRTNIKPGGSTVAALPPPPSVIPKPHARAFATPPTGPRAPSRTYAQVSNSPASRGGNNLRQQATNRYAGSRVPNQSIPAGLLQSMAGMNIGGAPPAPLHATRQARVHVPSIAPPPSNQSVVIAPPPSVWVPSTAANLPVTLQNQHPRHGWFKNEICTTSPYHRGTFQVGDVIGAPYHKANMSKQAQPGHEVVISAVGPVFSKRRMFIVLWMTEEEMFCLPLYSWQNTGIQKKRKYIQDYVCVGNFNKKDKFRHSGVHEPVWFVHKYPDGELTDATTCHIAGGKYIEYKEDITKVGRITGSSFAALNELWQMRNQVFRSKQANFPPDGQQDQRWINLQPRGPVDN</sequence>
<dbReference type="EMBL" id="BOLY01000002">
    <property type="protein sequence ID" value="GIZ40848.1"/>
    <property type="molecule type" value="Genomic_DNA"/>
</dbReference>
<evidence type="ECO:0000259" key="2">
    <source>
        <dbReference type="Pfam" id="PF20233"/>
    </source>
</evidence>
<keyword evidence="4" id="KW-1185">Reference proteome</keyword>
<feature type="compositionally biased region" description="Polar residues" evidence="1">
    <location>
        <begin position="45"/>
        <end position="61"/>
    </location>
</feature>
<evidence type="ECO:0000256" key="1">
    <source>
        <dbReference type="SAM" id="MobiDB-lite"/>
    </source>
</evidence>
<evidence type="ECO:0000313" key="4">
    <source>
        <dbReference type="Proteomes" id="UP000825890"/>
    </source>
</evidence>
<name>A0A9P3FB92_9PEZI</name>
<gene>
    <name evidence="3" type="ORF">CKM354_000417100</name>
</gene>